<sequence length="314" mass="35278">MNEFPYSDDNKRYHSYSYYLKKRFGRKVYKVPLNLDLGCPNRDGSKGVGGCKFCSAKLSGNFAGDPKDTIEAQYAEVRAVMEKKWRNGSCIPYFQAGSSTYADVGYLREMFTAAMSLENAVGLSIATRADCIDREKAAMLGGLAKQTYLTVELGLQTVYDETALAMNRCHTYADFLRGYELLRENGVNVCVHLIDGLPNESREMMLQSARQVGQLDIHAVKLHLLHVLKGTALADMYARGEFRALERDEYISLICDQLELLPPHIIIERLTGDGDKSELIAPMWSCDKRKVLNGIDMEMARRGSYQGVNLIHNS</sequence>
<dbReference type="GO" id="GO:0003824">
    <property type="term" value="F:catalytic activity"/>
    <property type="evidence" value="ECO:0007669"/>
    <property type="project" value="InterPro"/>
</dbReference>
<organism evidence="8 9">
    <name type="scientific">Ruminococcus albus 8</name>
    <dbReference type="NCBI Taxonomy" id="246199"/>
    <lineage>
        <taxon>Bacteria</taxon>
        <taxon>Bacillati</taxon>
        <taxon>Bacillota</taxon>
        <taxon>Clostridia</taxon>
        <taxon>Eubacteriales</taxon>
        <taxon>Oscillospiraceae</taxon>
        <taxon>Ruminococcus</taxon>
    </lineage>
</organism>
<evidence type="ECO:0000256" key="1">
    <source>
        <dbReference type="ARBA" id="ARBA00001966"/>
    </source>
</evidence>
<comment type="caution">
    <text evidence="8">The sequence shown here is derived from an EMBL/GenBank/DDBJ whole genome shotgun (WGS) entry which is preliminary data.</text>
</comment>
<evidence type="ECO:0000256" key="3">
    <source>
        <dbReference type="ARBA" id="ARBA00022691"/>
    </source>
</evidence>
<dbReference type="PANTHER" id="PTHR11135">
    <property type="entry name" value="HISTONE ACETYLTRANSFERASE-RELATED"/>
    <property type="match status" value="1"/>
</dbReference>
<dbReference type="InterPro" id="IPR005911">
    <property type="entry name" value="YhcC-like"/>
</dbReference>
<proteinExistence type="predicted"/>
<dbReference type="InterPro" id="IPR013785">
    <property type="entry name" value="Aldolase_TIM"/>
</dbReference>
<keyword evidence="4" id="KW-0479">Metal-binding</keyword>
<dbReference type="InterPro" id="IPR007197">
    <property type="entry name" value="rSAM"/>
</dbReference>
<name>E9S817_RUMAL</name>
<feature type="domain" description="Radical SAM core" evidence="7">
    <location>
        <begin position="23"/>
        <end position="263"/>
    </location>
</feature>
<evidence type="ECO:0000256" key="6">
    <source>
        <dbReference type="ARBA" id="ARBA00023014"/>
    </source>
</evidence>
<evidence type="ECO:0000256" key="2">
    <source>
        <dbReference type="ARBA" id="ARBA00022485"/>
    </source>
</evidence>
<reference evidence="8 9" key="1">
    <citation type="submission" date="2011-02" db="EMBL/GenBank/DDBJ databases">
        <authorList>
            <person name="Nelson K.E."/>
            <person name="Sutton G."/>
            <person name="Torralba M."/>
            <person name="Durkin S."/>
            <person name="Harkins D."/>
            <person name="Montgomery R."/>
            <person name="Ziemer C."/>
            <person name="Klaassens E."/>
            <person name="Ocuiv P."/>
            <person name="Morrison M."/>
        </authorList>
    </citation>
    <scope>NUCLEOTIDE SEQUENCE [LARGE SCALE GENOMIC DNA]</scope>
    <source>
        <strain evidence="8 9">8</strain>
    </source>
</reference>
<dbReference type="SFLD" id="SFLDS00029">
    <property type="entry name" value="Radical_SAM"/>
    <property type="match status" value="1"/>
</dbReference>
<dbReference type="NCBIfam" id="TIGR01212">
    <property type="entry name" value="TIGR01212 family radical SAM protein"/>
    <property type="match status" value="1"/>
</dbReference>
<evidence type="ECO:0000313" key="8">
    <source>
        <dbReference type="EMBL" id="EGC04562.1"/>
    </source>
</evidence>
<comment type="cofactor">
    <cofactor evidence="1">
        <name>[4Fe-4S] cluster</name>
        <dbReference type="ChEBI" id="CHEBI:49883"/>
    </cofactor>
</comment>
<dbReference type="SFLD" id="SFLDG01086">
    <property type="entry name" value="elongater_protein-like"/>
    <property type="match status" value="1"/>
</dbReference>
<dbReference type="SFLD" id="SFLDG01091">
    <property type="entry name" value="uncharacterized_CHP01210-like"/>
    <property type="match status" value="1"/>
</dbReference>
<evidence type="ECO:0000256" key="4">
    <source>
        <dbReference type="ARBA" id="ARBA00022723"/>
    </source>
</evidence>
<protein>
    <submittedName>
        <fullName evidence="8">Radical SAM protein, TIGR01212 family</fullName>
    </submittedName>
</protein>
<dbReference type="Proteomes" id="UP000004259">
    <property type="component" value="Unassembled WGS sequence"/>
</dbReference>
<dbReference type="STRING" id="246199.CUS_7393"/>
<gene>
    <name evidence="8" type="ORF">CUS_7393</name>
</gene>
<keyword evidence="9" id="KW-1185">Reference proteome</keyword>
<dbReference type="InterPro" id="IPR032432">
    <property type="entry name" value="Radical_SAM_C"/>
</dbReference>
<dbReference type="AlphaFoldDB" id="E9S817"/>
<dbReference type="CDD" id="cd01335">
    <property type="entry name" value="Radical_SAM"/>
    <property type="match status" value="1"/>
</dbReference>
<keyword evidence="5" id="KW-0408">Iron</keyword>
<dbReference type="SFLD" id="SFLDG01082">
    <property type="entry name" value="B12-binding_domain_containing"/>
    <property type="match status" value="1"/>
</dbReference>
<evidence type="ECO:0000256" key="5">
    <source>
        <dbReference type="ARBA" id="ARBA00023004"/>
    </source>
</evidence>
<dbReference type="PANTHER" id="PTHR11135:SF1">
    <property type="entry name" value="PROTEIN YHCC"/>
    <property type="match status" value="1"/>
</dbReference>
<dbReference type="eggNOG" id="COG1242">
    <property type="taxonomic scope" value="Bacteria"/>
</dbReference>
<dbReference type="Pfam" id="PF04055">
    <property type="entry name" value="Radical_SAM"/>
    <property type="match status" value="1"/>
</dbReference>
<evidence type="ECO:0000313" key="9">
    <source>
        <dbReference type="Proteomes" id="UP000004259"/>
    </source>
</evidence>
<dbReference type="GO" id="GO:0051539">
    <property type="term" value="F:4 iron, 4 sulfur cluster binding"/>
    <property type="evidence" value="ECO:0007669"/>
    <property type="project" value="UniProtKB-KW"/>
</dbReference>
<dbReference type="SUPFAM" id="SSF102114">
    <property type="entry name" value="Radical SAM enzymes"/>
    <property type="match status" value="1"/>
</dbReference>
<dbReference type="SMART" id="SM00729">
    <property type="entry name" value="Elp3"/>
    <property type="match status" value="1"/>
</dbReference>
<dbReference type="GO" id="GO:0046872">
    <property type="term" value="F:metal ion binding"/>
    <property type="evidence" value="ECO:0007669"/>
    <property type="project" value="UniProtKB-KW"/>
</dbReference>
<dbReference type="EMBL" id="ADKM02000018">
    <property type="protein sequence ID" value="EGC04562.1"/>
    <property type="molecule type" value="Genomic_DNA"/>
</dbReference>
<dbReference type="PROSITE" id="PS51918">
    <property type="entry name" value="RADICAL_SAM"/>
    <property type="match status" value="1"/>
</dbReference>
<dbReference type="InterPro" id="IPR039661">
    <property type="entry name" value="ELP3"/>
</dbReference>
<accession>E9S817</accession>
<keyword evidence="6" id="KW-0411">Iron-sulfur</keyword>
<dbReference type="Pfam" id="PF16199">
    <property type="entry name" value="Radical_SAM_C"/>
    <property type="match status" value="1"/>
</dbReference>
<keyword evidence="2" id="KW-0004">4Fe-4S</keyword>
<evidence type="ECO:0000259" key="7">
    <source>
        <dbReference type="PROSITE" id="PS51918"/>
    </source>
</evidence>
<keyword evidence="3" id="KW-0949">S-adenosyl-L-methionine</keyword>
<dbReference type="Gene3D" id="3.20.20.70">
    <property type="entry name" value="Aldolase class I"/>
    <property type="match status" value="1"/>
</dbReference>
<dbReference type="InterPro" id="IPR058240">
    <property type="entry name" value="rSAM_sf"/>
</dbReference>
<dbReference type="InterPro" id="IPR006638">
    <property type="entry name" value="Elp3/MiaA/NifB-like_rSAM"/>
</dbReference>